<dbReference type="InterPro" id="IPR002300">
    <property type="entry name" value="aa-tRNA-synth_Ia"/>
</dbReference>
<dbReference type="AlphaFoldDB" id="A0A0F9C2L5"/>
<proteinExistence type="inferred from homology"/>
<dbReference type="InterPro" id="IPR014729">
    <property type="entry name" value="Rossmann-like_a/b/a_fold"/>
</dbReference>
<evidence type="ECO:0000256" key="8">
    <source>
        <dbReference type="ARBA" id="ARBA00049339"/>
    </source>
</evidence>
<dbReference type="Gene3D" id="1.10.730.10">
    <property type="entry name" value="Isoleucyl-tRNA Synthetase, Domain 1"/>
    <property type="match status" value="1"/>
</dbReference>
<dbReference type="SMART" id="SM00836">
    <property type="entry name" value="DALR_1"/>
    <property type="match status" value="1"/>
</dbReference>
<dbReference type="SUPFAM" id="SSF52374">
    <property type="entry name" value="Nucleotidylyl transferase"/>
    <property type="match status" value="1"/>
</dbReference>
<comment type="caution">
    <text evidence="10">The sequence shown here is derived from an EMBL/GenBank/DDBJ whole genome shotgun (WGS) entry which is preliminary data.</text>
</comment>
<dbReference type="GO" id="GO:0006420">
    <property type="term" value="P:arginyl-tRNA aminoacylation"/>
    <property type="evidence" value="ECO:0007669"/>
    <property type="project" value="InterPro"/>
</dbReference>
<evidence type="ECO:0000313" key="10">
    <source>
        <dbReference type="EMBL" id="KKL28440.1"/>
    </source>
</evidence>
<sequence length="376" mass="43267">REYYVNDAGNQIEKLKDSILAVSRGHEIPEDGYHGEYIKELAKMSGNPIENIMGWIKKDLSDLGIEFDTFVSEMDILVKSTNVEMALDILKKNDLIYTDDSSATFFKSTKFGDDKDRVIIKSTGENTYFVGDAAYHLNKIHREYAKLINVFGVDHSGYITRIKSVVEVLSNGETKIDIELVDLLHIIRDGKPVKMSKRQANYVTLRDVLDEVGKDALRIMMLMQTNTKTINFDMDKVVEQSSDNPVWYMQYAHARTCSIMRRLKEFPELESQIANVFIVDYSFTQTERELMKKLSQWQYLVEGAALKHEPHLVAIYLYDLATIFHRLWSEGRDKDKLFIMEDNPELTALRVKLVLATQKLLKAGMEIIGVTPMEKL</sequence>
<dbReference type="PANTHER" id="PTHR11956">
    <property type="entry name" value="ARGINYL-TRNA SYNTHETASE"/>
    <property type="match status" value="1"/>
</dbReference>
<dbReference type="Pfam" id="PF05746">
    <property type="entry name" value="DALR_1"/>
    <property type="match status" value="1"/>
</dbReference>
<dbReference type="Pfam" id="PF00133">
    <property type="entry name" value="tRNA-synt_1"/>
    <property type="match status" value="1"/>
</dbReference>
<evidence type="ECO:0000259" key="9">
    <source>
        <dbReference type="SMART" id="SM00836"/>
    </source>
</evidence>
<dbReference type="GO" id="GO:0004814">
    <property type="term" value="F:arginine-tRNA ligase activity"/>
    <property type="evidence" value="ECO:0007669"/>
    <property type="project" value="UniProtKB-EC"/>
</dbReference>
<dbReference type="SUPFAM" id="SSF47323">
    <property type="entry name" value="Anticodon-binding domain of a subclass of class I aminoacyl-tRNA synthetases"/>
    <property type="match status" value="1"/>
</dbReference>
<feature type="domain" description="DALR anticodon binding" evidence="9">
    <location>
        <begin position="249"/>
        <end position="376"/>
    </location>
</feature>
<dbReference type="InterPro" id="IPR001278">
    <property type="entry name" value="Arg-tRNA-ligase"/>
</dbReference>
<accession>A0A0F9C2L5</accession>
<keyword evidence="4" id="KW-0547">Nucleotide-binding</keyword>
<comment type="catalytic activity">
    <reaction evidence="8">
        <text>tRNA(Arg) + L-arginine + ATP = L-arginyl-tRNA(Arg) + AMP + diphosphate</text>
        <dbReference type="Rhea" id="RHEA:20301"/>
        <dbReference type="Rhea" id="RHEA-COMP:9658"/>
        <dbReference type="Rhea" id="RHEA-COMP:9673"/>
        <dbReference type="ChEBI" id="CHEBI:30616"/>
        <dbReference type="ChEBI" id="CHEBI:32682"/>
        <dbReference type="ChEBI" id="CHEBI:33019"/>
        <dbReference type="ChEBI" id="CHEBI:78442"/>
        <dbReference type="ChEBI" id="CHEBI:78513"/>
        <dbReference type="ChEBI" id="CHEBI:456215"/>
        <dbReference type="EC" id="6.1.1.19"/>
    </reaction>
</comment>
<comment type="similarity">
    <text evidence="1">Belongs to the class-I aminoacyl-tRNA synthetase family.</text>
</comment>
<name>A0A0F9C2L5_9ZZZZ</name>
<keyword evidence="5" id="KW-0067">ATP-binding</keyword>
<dbReference type="InterPro" id="IPR009080">
    <property type="entry name" value="tRNAsynth_Ia_anticodon-bd"/>
</dbReference>
<dbReference type="EC" id="6.1.1.19" evidence="2"/>
<reference evidence="10" key="1">
    <citation type="journal article" date="2015" name="Nature">
        <title>Complex archaea that bridge the gap between prokaryotes and eukaryotes.</title>
        <authorList>
            <person name="Spang A."/>
            <person name="Saw J.H."/>
            <person name="Jorgensen S.L."/>
            <person name="Zaremba-Niedzwiedzka K."/>
            <person name="Martijn J."/>
            <person name="Lind A.E."/>
            <person name="van Eijk R."/>
            <person name="Schleper C."/>
            <person name="Guy L."/>
            <person name="Ettema T.J."/>
        </authorList>
    </citation>
    <scope>NUCLEOTIDE SEQUENCE</scope>
</reference>
<evidence type="ECO:0000256" key="3">
    <source>
        <dbReference type="ARBA" id="ARBA00022598"/>
    </source>
</evidence>
<evidence type="ECO:0000256" key="6">
    <source>
        <dbReference type="ARBA" id="ARBA00022917"/>
    </source>
</evidence>
<dbReference type="EMBL" id="LAZR01035098">
    <property type="protein sequence ID" value="KKL28440.1"/>
    <property type="molecule type" value="Genomic_DNA"/>
</dbReference>
<keyword evidence="7" id="KW-0030">Aminoacyl-tRNA synthetase</keyword>
<dbReference type="Gene3D" id="3.40.50.620">
    <property type="entry name" value="HUPs"/>
    <property type="match status" value="1"/>
</dbReference>
<organism evidence="10">
    <name type="scientific">marine sediment metagenome</name>
    <dbReference type="NCBI Taxonomy" id="412755"/>
    <lineage>
        <taxon>unclassified sequences</taxon>
        <taxon>metagenomes</taxon>
        <taxon>ecological metagenomes</taxon>
    </lineage>
</organism>
<keyword evidence="6" id="KW-0648">Protein biosynthesis</keyword>
<dbReference type="InterPro" id="IPR008909">
    <property type="entry name" value="DALR_anticod-bd"/>
</dbReference>
<evidence type="ECO:0000256" key="4">
    <source>
        <dbReference type="ARBA" id="ARBA00022741"/>
    </source>
</evidence>
<gene>
    <name evidence="10" type="ORF">LCGC14_2375140</name>
</gene>
<feature type="non-terminal residue" evidence="10">
    <location>
        <position position="1"/>
    </location>
</feature>
<dbReference type="PANTHER" id="PTHR11956:SF5">
    <property type="entry name" value="ARGININE--TRNA LIGASE, CYTOPLASMIC"/>
    <property type="match status" value="1"/>
</dbReference>
<protein>
    <recommendedName>
        <fullName evidence="2">arginine--tRNA ligase</fullName>
        <ecNumber evidence="2">6.1.1.19</ecNumber>
    </recommendedName>
</protein>
<evidence type="ECO:0000256" key="5">
    <source>
        <dbReference type="ARBA" id="ARBA00022840"/>
    </source>
</evidence>
<keyword evidence="3" id="KW-0436">Ligase</keyword>
<evidence type="ECO:0000256" key="7">
    <source>
        <dbReference type="ARBA" id="ARBA00023146"/>
    </source>
</evidence>
<evidence type="ECO:0000256" key="2">
    <source>
        <dbReference type="ARBA" id="ARBA00012837"/>
    </source>
</evidence>
<evidence type="ECO:0000256" key="1">
    <source>
        <dbReference type="ARBA" id="ARBA00005594"/>
    </source>
</evidence>
<dbReference type="GO" id="GO:0005524">
    <property type="term" value="F:ATP binding"/>
    <property type="evidence" value="ECO:0007669"/>
    <property type="project" value="UniProtKB-KW"/>
</dbReference>